<feature type="domain" description="Flavin reductase like" evidence="2">
    <location>
        <begin position="37"/>
        <end position="182"/>
    </location>
</feature>
<dbReference type="InterPro" id="IPR050268">
    <property type="entry name" value="NADH-dep_flavin_reductase"/>
</dbReference>
<organism evidence="3">
    <name type="scientific">freshwater metagenome</name>
    <dbReference type="NCBI Taxonomy" id="449393"/>
    <lineage>
        <taxon>unclassified sequences</taxon>
        <taxon>metagenomes</taxon>
        <taxon>ecological metagenomes</taxon>
    </lineage>
</organism>
<evidence type="ECO:0000259" key="2">
    <source>
        <dbReference type="SMART" id="SM00903"/>
    </source>
</evidence>
<dbReference type="EMBL" id="CAFBNL010000108">
    <property type="protein sequence ID" value="CAB4961309.1"/>
    <property type="molecule type" value="Genomic_DNA"/>
</dbReference>
<dbReference type="SMART" id="SM00903">
    <property type="entry name" value="Flavin_Reduct"/>
    <property type="match status" value="1"/>
</dbReference>
<reference evidence="3" key="1">
    <citation type="submission" date="2020-05" db="EMBL/GenBank/DDBJ databases">
        <authorList>
            <person name="Chiriac C."/>
            <person name="Salcher M."/>
            <person name="Ghai R."/>
            <person name="Kavagutti S V."/>
        </authorList>
    </citation>
    <scope>NUCLEOTIDE SEQUENCE</scope>
</reference>
<dbReference type="PANTHER" id="PTHR30466:SF1">
    <property type="entry name" value="FMN REDUCTASE (NADH) RUTF"/>
    <property type="match status" value="1"/>
</dbReference>
<accession>A0A6J7L4Y7</accession>
<gene>
    <name evidence="3" type="ORF">UFOPK3789_01303</name>
</gene>
<dbReference type="AlphaFoldDB" id="A0A6J7L4Y7"/>
<dbReference type="GO" id="GO:0042602">
    <property type="term" value="F:riboflavin reductase (NADPH) activity"/>
    <property type="evidence" value="ECO:0007669"/>
    <property type="project" value="TreeGrafter"/>
</dbReference>
<name>A0A6J7L4Y7_9ZZZZ</name>
<dbReference type="PANTHER" id="PTHR30466">
    <property type="entry name" value="FLAVIN REDUCTASE"/>
    <property type="match status" value="1"/>
</dbReference>
<proteinExistence type="predicted"/>
<protein>
    <submittedName>
        <fullName evidence="3">Unannotated protein</fullName>
    </submittedName>
</protein>
<dbReference type="InterPro" id="IPR012349">
    <property type="entry name" value="Split_barrel_FMN-bd"/>
</dbReference>
<evidence type="ECO:0000256" key="1">
    <source>
        <dbReference type="ARBA" id="ARBA00023002"/>
    </source>
</evidence>
<dbReference type="InterPro" id="IPR002563">
    <property type="entry name" value="Flavin_Rdtase-like_dom"/>
</dbReference>
<dbReference type="SUPFAM" id="SSF50475">
    <property type="entry name" value="FMN-binding split barrel"/>
    <property type="match status" value="1"/>
</dbReference>
<sequence length="219" mass="23851">MCSMPYLGVLGSSMPRLGINNEHSGDVVIDPKLKRALGQAAKGVEIVAATHDGVTRGYTSHWVSQIAFEEPIVMASVSPKHDTYPLMIASGAFTVSFLAGDQIDIGQYFSYPAHRFHYIAPEYLTEVNGHPVVPDSLSWIHCEIFETKEMGDHVLLFARVADFGYGRLKESPLIYSSRHGWRVANDKARTPGESPRDALLARVAAAGFDASAAGSDEDD</sequence>
<dbReference type="Pfam" id="PF01613">
    <property type="entry name" value="Flavin_Reduct"/>
    <property type="match status" value="1"/>
</dbReference>
<keyword evidence="1" id="KW-0560">Oxidoreductase</keyword>
<dbReference type="Gene3D" id="2.30.110.10">
    <property type="entry name" value="Electron Transport, Fmn-binding Protein, Chain A"/>
    <property type="match status" value="1"/>
</dbReference>
<dbReference type="GO" id="GO:0010181">
    <property type="term" value="F:FMN binding"/>
    <property type="evidence" value="ECO:0007669"/>
    <property type="project" value="InterPro"/>
</dbReference>
<evidence type="ECO:0000313" key="3">
    <source>
        <dbReference type="EMBL" id="CAB4961309.1"/>
    </source>
</evidence>